<sequence>MVDHRKILHVDMDAFYASIEQRDYPEYRDKPVVVGGRPEQRGAVAAASYEARRYGIHSAMPSRIAVQRCPHVIFVRPRFDVYRAVSEQIRTIFRDYTELVEPLSLDEAYLDVTGCESAIATAKVIKQRIQKTTELTASAGVSINKFLAKMASDVNKPNGLYVILPDEAMAFIATLPIEKFHGIGPATARKMKQLGIARGADLQRWRETDLVAEFGKVGSHYFRVANAQDNRRVDPNRIRKSVGAERSFAEDLRSLEAMSQALATIVDEVEARLLKAKKMGYTLTLKVKYANYRQITRSRTVDVPMQRATDMGPLAQALLEHHLEPQPQVRLLGVAIANLVPAETVGFQQLSLL</sequence>
<dbReference type="EC" id="2.7.7.7" evidence="16"/>
<comment type="subunit">
    <text evidence="3 16">Monomer.</text>
</comment>
<dbReference type="HAMAP" id="MF_01113">
    <property type="entry name" value="DNApol_IV"/>
    <property type="match status" value="1"/>
</dbReference>
<comment type="similarity">
    <text evidence="2 16">Belongs to the DNA polymerase type-Y family.</text>
</comment>
<keyword evidence="7 16" id="KW-0548">Nucleotidyltransferase</keyword>
<proteinExistence type="inferred from homology"/>
<comment type="catalytic activity">
    <reaction evidence="15 16">
        <text>DNA(n) + a 2'-deoxyribonucleoside 5'-triphosphate = DNA(n+1) + diphosphate</text>
        <dbReference type="Rhea" id="RHEA:22508"/>
        <dbReference type="Rhea" id="RHEA-COMP:17339"/>
        <dbReference type="Rhea" id="RHEA-COMP:17340"/>
        <dbReference type="ChEBI" id="CHEBI:33019"/>
        <dbReference type="ChEBI" id="CHEBI:61560"/>
        <dbReference type="ChEBI" id="CHEBI:173112"/>
        <dbReference type="EC" id="2.7.7.7"/>
    </reaction>
</comment>
<evidence type="ECO:0000256" key="16">
    <source>
        <dbReference type="HAMAP-Rule" id="MF_01113"/>
    </source>
</evidence>
<dbReference type="FunFam" id="3.30.1490.100:FF:000004">
    <property type="entry name" value="DNA polymerase IV"/>
    <property type="match status" value="1"/>
</dbReference>
<evidence type="ECO:0000256" key="6">
    <source>
        <dbReference type="ARBA" id="ARBA00022679"/>
    </source>
</evidence>
<keyword evidence="6 16" id="KW-0808">Transferase</keyword>
<gene>
    <name evidence="16" type="primary">dinB</name>
    <name evidence="18" type="ORF">DXZ20_30745</name>
</gene>
<dbReference type="EMBL" id="QXHD01000004">
    <property type="protein sequence ID" value="NEZ59947.1"/>
    <property type="molecule type" value="Genomic_DNA"/>
</dbReference>
<dbReference type="PROSITE" id="PS50173">
    <property type="entry name" value="UMUC"/>
    <property type="match status" value="1"/>
</dbReference>
<dbReference type="PANTHER" id="PTHR11076:SF33">
    <property type="entry name" value="DNA POLYMERASE KAPPA"/>
    <property type="match status" value="1"/>
</dbReference>
<dbReference type="RefSeq" id="WP_163702708.1">
    <property type="nucleotide sequence ID" value="NZ_QXHD01000004.1"/>
</dbReference>
<dbReference type="Gene3D" id="3.30.70.270">
    <property type="match status" value="1"/>
</dbReference>
<feature type="domain" description="UmuC" evidence="17">
    <location>
        <begin position="7"/>
        <end position="184"/>
    </location>
</feature>
<evidence type="ECO:0000256" key="10">
    <source>
        <dbReference type="ARBA" id="ARBA00022763"/>
    </source>
</evidence>
<name>A0A6M0RUK5_9CYAN</name>
<dbReference type="Gene3D" id="3.40.1170.60">
    <property type="match status" value="1"/>
</dbReference>
<dbReference type="InterPro" id="IPR024728">
    <property type="entry name" value="PolY_HhH_motif"/>
</dbReference>
<organism evidence="18 19">
    <name type="scientific">Adonisia turfae CCMR0081</name>
    <dbReference type="NCBI Taxonomy" id="2292702"/>
    <lineage>
        <taxon>Bacteria</taxon>
        <taxon>Bacillati</taxon>
        <taxon>Cyanobacteriota</taxon>
        <taxon>Adonisia</taxon>
        <taxon>Adonisia turfae</taxon>
    </lineage>
</organism>
<dbReference type="InterPro" id="IPR036775">
    <property type="entry name" value="DNA_pol_Y-fam_lit_finger_sf"/>
</dbReference>
<evidence type="ECO:0000256" key="9">
    <source>
        <dbReference type="ARBA" id="ARBA00022723"/>
    </source>
</evidence>
<dbReference type="PANTHER" id="PTHR11076">
    <property type="entry name" value="DNA REPAIR POLYMERASE UMUC / TRANSFERASE FAMILY MEMBER"/>
    <property type="match status" value="1"/>
</dbReference>
<dbReference type="SUPFAM" id="SSF100879">
    <property type="entry name" value="Lesion bypass DNA polymerase (Y-family), little finger domain"/>
    <property type="match status" value="1"/>
</dbReference>
<keyword evidence="11 16" id="KW-0460">Magnesium</keyword>
<accession>A0A6M0RUK5</accession>
<dbReference type="Gene3D" id="3.30.1490.100">
    <property type="entry name" value="DNA polymerase, Y-family, little finger domain"/>
    <property type="match status" value="1"/>
</dbReference>
<keyword evidence="12 16" id="KW-0239">DNA-directed DNA polymerase</keyword>
<dbReference type="Proteomes" id="UP000481033">
    <property type="component" value="Unassembled WGS sequence"/>
</dbReference>
<keyword evidence="8 16" id="KW-0235">DNA replication</keyword>
<comment type="subcellular location">
    <subcellularLocation>
        <location evidence="1 16">Cytoplasm</location>
    </subcellularLocation>
</comment>
<keyword evidence="10 16" id="KW-0227">DNA damage</keyword>
<dbReference type="InterPro" id="IPR050116">
    <property type="entry name" value="DNA_polymerase-Y"/>
</dbReference>
<dbReference type="Gene3D" id="1.10.150.20">
    <property type="entry name" value="5' to 3' exonuclease, C-terminal subdomain"/>
    <property type="match status" value="1"/>
</dbReference>
<dbReference type="InterPro" id="IPR001126">
    <property type="entry name" value="UmuC"/>
</dbReference>
<comment type="cofactor">
    <cofactor evidence="16">
        <name>Mg(2+)</name>
        <dbReference type="ChEBI" id="CHEBI:18420"/>
    </cofactor>
    <text evidence="16">Binds 2 magnesium ions per subunit.</text>
</comment>
<evidence type="ECO:0000256" key="5">
    <source>
        <dbReference type="ARBA" id="ARBA00022490"/>
    </source>
</evidence>
<dbReference type="GO" id="GO:0006261">
    <property type="term" value="P:DNA-templated DNA replication"/>
    <property type="evidence" value="ECO:0007669"/>
    <property type="project" value="UniProtKB-UniRule"/>
</dbReference>
<dbReference type="GO" id="GO:0003887">
    <property type="term" value="F:DNA-directed DNA polymerase activity"/>
    <property type="evidence" value="ECO:0007669"/>
    <property type="project" value="UniProtKB-UniRule"/>
</dbReference>
<dbReference type="Pfam" id="PF11798">
    <property type="entry name" value="IMS_HHH"/>
    <property type="match status" value="1"/>
</dbReference>
<dbReference type="GO" id="GO:0006281">
    <property type="term" value="P:DNA repair"/>
    <property type="evidence" value="ECO:0007669"/>
    <property type="project" value="UniProtKB-UniRule"/>
</dbReference>
<evidence type="ECO:0000259" key="17">
    <source>
        <dbReference type="PROSITE" id="PS50173"/>
    </source>
</evidence>
<dbReference type="AlphaFoldDB" id="A0A6M0RUK5"/>
<dbReference type="FunFam" id="3.40.1170.60:FF:000001">
    <property type="entry name" value="DNA polymerase IV"/>
    <property type="match status" value="1"/>
</dbReference>
<dbReference type="SUPFAM" id="SSF56672">
    <property type="entry name" value="DNA/RNA polymerases"/>
    <property type="match status" value="1"/>
</dbReference>
<keyword evidence="5 16" id="KW-0963">Cytoplasm</keyword>
<protein>
    <recommendedName>
        <fullName evidence="16">DNA polymerase IV</fullName>
        <shortName evidence="16">Pol IV</shortName>
        <ecNumber evidence="16">2.7.7.7</ecNumber>
    </recommendedName>
</protein>
<evidence type="ECO:0000256" key="11">
    <source>
        <dbReference type="ARBA" id="ARBA00022842"/>
    </source>
</evidence>
<dbReference type="GO" id="GO:0005829">
    <property type="term" value="C:cytosol"/>
    <property type="evidence" value="ECO:0007669"/>
    <property type="project" value="TreeGrafter"/>
</dbReference>
<dbReference type="GO" id="GO:0000287">
    <property type="term" value="F:magnesium ion binding"/>
    <property type="evidence" value="ECO:0007669"/>
    <property type="project" value="UniProtKB-UniRule"/>
</dbReference>
<evidence type="ECO:0000313" key="18">
    <source>
        <dbReference type="EMBL" id="NEZ59947.1"/>
    </source>
</evidence>
<evidence type="ECO:0000256" key="15">
    <source>
        <dbReference type="ARBA" id="ARBA00049244"/>
    </source>
</evidence>
<keyword evidence="14 16" id="KW-0234">DNA repair</keyword>
<keyword evidence="13 16" id="KW-0238">DNA-binding</keyword>
<dbReference type="GO" id="GO:0009432">
    <property type="term" value="P:SOS response"/>
    <property type="evidence" value="ECO:0007669"/>
    <property type="project" value="TreeGrafter"/>
</dbReference>
<comment type="function">
    <text evidence="16">Poorly processive, error-prone DNA polymerase involved in untargeted mutagenesis. Copies undamaged DNA at stalled replication forks, which arise in vivo from mismatched or misaligned primer ends. These misaligned primers can be extended by PolIV. Exhibits no 3'-5' exonuclease (proofreading) activity. May be involved in translesional synthesis, in conjunction with the beta clamp from PolIII.</text>
</comment>
<evidence type="ECO:0000256" key="2">
    <source>
        <dbReference type="ARBA" id="ARBA00010945"/>
    </source>
</evidence>
<dbReference type="CDD" id="cd03586">
    <property type="entry name" value="PolY_Pol_IV_kappa"/>
    <property type="match status" value="1"/>
</dbReference>
<keyword evidence="9 16" id="KW-0479">Metal-binding</keyword>
<comment type="caution">
    <text evidence="18">The sequence shown here is derived from an EMBL/GenBank/DDBJ whole genome shotgun (WGS) entry which is preliminary data.</text>
</comment>
<dbReference type="InterPro" id="IPR017961">
    <property type="entry name" value="DNA_pol_Y-fam_little_finger"/>
</dbReference>
<evidence type="ECO:0000256" key="7">
    <source>
        <dbReference type="ARBA" id="ARBA00022695"/>
    </source>
</evidence>
<evidence type="ECO:0000313" key="19">
    <source>
        <dbReference type="Proteomes" id="UP000481033"/>
    </source>
</evidence>
<evidence type="ECO:0000256" key="4">
    <source>
        <dbReference type="ARBA" id="ARBA00022457"/>
    </source>
</evidence>
<feature type="binding site" evidence="16">
    <location>
        <position position="106"/>
    </location>
    <ligand>
        <name>Mg(2+)</name>
        <dbReference type="ChEBI" id="CHEBI:18420"/>
    </ligand>
</feature>
<evidence type="ECO:0000256" key="14">
    <source>
        <dbReference type="ARBA" id="ARBA00023204"/>
    </source>
</evidence>
<dbReference type="Pfam" id="PF00817">
    <property type="entry name" value="IMS"/>
    <property type="match status" value="1"/>
</dbReference>
<keyword evidence="4 16" id="KW-0515">Mutator protein</keyword>
<evidence type="ECO:0000256" key="12">
    <source>
        <dbReference type="ARBA" id="ARBA00022932"/>
    </source>
</evidence>
<dbReference type="InterPro" id="IPR043128">
    <property type="entry name" value="Rev_trsase/Diguanyl_cyclase"/>
</dbReference>
<dbReference type="InterPro" id="IPR043502">
    <property type="entry name" value="DNA/RNA_pol_sf"/>
</dbReference>
<dbReference type="GO" id="GO:0042276">
    <property type="term" value="P:error-prone translesion synthesis"/>
    <property type="evidence" value="ECO:0007669"/>
    <property type="project" value="TreeGrafter"/>
</dbReference>
<dbReference type="NCBIfam" id="NF002677">
    <property type="entry name" value="PRK02406.1"/>
    <property type="match status" value="1"/>
</dbReference>
<evidence type="ECO:0000256" key="8">
    <source>
        <dbReference type="ARBA" id="ARBA00022705"/>
    </source>
</evidence>
<dbReference type="Pfam" id="PF11799">
    <property type="entry name" value="IMS_C"/>
    <property type="match status" value="1"/>
</dbReference>
<dbReference type="InterPro" id="IPR022880">
    <property type="entry name" value="DNApol_IV"/>
</dbReference>
<reference evidence="18 19" key="1">
    <citation type="journal article" date="2020" name="Microb. Ecol.">
        <title>Ecogenomics of the Marine Benthic Filamentous Cyanobacterium Adonisia.</title>
        <authorList>
            <person name="Walter J.M."/>
            <person name="Coutinho F.H."/>
            <person name="Leomil L."/>
            <person name="Hargreaves P.I."/>
            <person name="Campeao M.E."/>
            <person name="Vieira V.V."/>
            <person name="Silva B.S."/>
            <person name="Fistarol G.O."/>
            <person name="Salomon P.S."/>
            <person name="Sawabe T."/>
            <person name="Mino S."/>
            <person name="Hosokawa M."/>
            <person name="Miyashita H."/>
            <person name="Maruyama F."/>
            <person name="van Verk M.C."/>
            <person name="Dutilh B.E."/>
            <person name="Thompson C.C."/>
            <person name="Thompson F.L."/>
        </authorList>
    </citation>
    <scope>NUCLEOTIDE SEQUENCE [LARGE SCALE GENOMIC DNA]</scope>
    <source>
        <strain evidence="18 19">CCMR0081</strain>
    </source>
</reference>
<keyword evidence="19" id="KW-1185">Reference proteome</keyword>
<evidence type="ECO:0000256" key="3">
    <source>
        <dbReference type="ARBA" id="ARBA00011245"/>
    </source>
</evidence>
<feature type="active site" evidence="16">
    <location>
        <position position="107"/>
    </location>
</feature>
<dbReference type="GO" id="GO:0003684">
    <property type="term" value="F:damaged DNA binding"/>
    <property type="evidence" value="ECO:0007669"/>
    <property type="project" value="InterPro"/>
</dbReference>
<feature type="binding site" evidence="16">
    <location>
        <position position="11"/>
    </location>
    <ligand>
        <name>Mg(2+)</name>
        <dbReference type="ChEBI" id="CHEBI:18420"/>
    </ligand>
</feature>
<evidence type="ECO:0000256" key="1">
    <source>
        <dbReference type="ARBA" id="ARBA00004496"/>
    </source>
</evidence>
<feature type="site" description="Substrate discrimination" evidence="16">
    <location>
        <position position="16"/>
    </location>
</feature>
<evidence type="ECO:0000256" key="13">
    <source>
        <dbReference type="ARBA" id="ARBA00023125"/>
    </source>
</evidence>